<dbReference type="OrthoDB" id="1918787at2759"/>
<sequence length="242" mass="25506">MYVHVEPFHGSLEVGTGGHGIQRFSGAALMGSIGNGRSVSVVGIQMPPAGSKTVVEPGLPVTTSLVPTWPRLSMIMVATRAAALVMALLSVSLMVSSKQQGTLTIFGIEIPLYANWSFSYSLQFLVGMSAATAAYALLHLLLIAHKAVKKVPVVPSRRQTWLLFAGDQVFSLAMMSAGSAAAAVSNLNRTGIQHTALPNFCKPLPRFCDLSAASIACAFLSCAFLATSAVIDVIWLSGLRDE</sequence>
<dbReference type="EMBL" id="CM009753">
    <property type="protein sequence ID" value="PUZ54974.1"/>
    <property type="molecule type" value="Genomic_DNA"/>
</dbReference>
<dbReference type="Gramene" id="PUZ54974">
    <property type="protein sequence ID" value="PUZ54974"/>
    <property type="gene ID" value="GQ55_5G175200"/>
</dbReference>
<dbReference type="AlphaFoldDB" id="A0A2T7DHC8"/>
<dbReference type="NCBIfam" id="TIGR01569">
    <property type="entry name" value="A_tha_TIGR01569"/>
    <property type="match status" value="1"/>
</dbReference>
<comment type="caution">
    <text evidence="9">Lacks conserved residue(s) required for the propagation of feature annotation.</text>
</comment>
<dbReference type="PANTHER" id="PTHR33573">
    <property type="entry name" value="CASP-LIKE PROTEIN 4A4"/>
    <property type="match status" value="1"/>
</dbReference>
<comment type="subunit">
    <text evidence="3 9">Homodimer and heterodimers.</text>
</comment>
<evidence type="ECO:0000256" key="5">
    <source>
        <dbReference type="ARBA" id="ARBA00022692"/>
    </source>
</evidence>
<evidence type="ECO:0000256" key="4">
    <source>
        <dbReference type="ARBA" id="ARBA00022475"/>
    </source>
</evidence>
<dbReference type="PANTHER" id="PTHR33573:SF48">
    <property type="entry name" value="CASP-LIKE PROTEIN 3A1"/>
    <property type="match status" value="1"/>
</dbReference>
<keyword evidence="7 9" id="KW-0472">Membrane</keyword>
<keyword evidence="6 9" id="KW-1133">Transmembrane helix</keyword>
<proteinExistence type="inferred from homology"/>
<dbReference type="Pfam" id="PF04535">
    <property type="entry name" value="CASP_dom"/>
    <property type="match status" value="1"/>
</dbReference>
<dbReference type="InterPro" id="IPR006459">
    <property type="entry name" value="CASP/CASPL"/>
</dbReference>
<keyword evidence="8" id="KW-0325">Glycoprotein</keyword>
<dbReference type="Proteomes" id="UP000244336">
    <property type="component" value="Chromosome 5"/>
</dbReference>
<evidence type="ECO:0000256" key="7">
    <source>
        <dbReference type="ARBA" id="ARBA00023136"/>
    </source>
</evidence>
<name>A0A2T7DHC8_9POAL</name>
<feature type="transmembrane region" description="Helical" evidence="9">
    <location>
        <begin position="124"/>
        <end position="148"/>
    </location>
</feature>
<gene>
    <name evidence="11" type="ORF">GQ55_5G175200</name>
</gene>
<keyword evidence="4 9" id="KW-1003">Cell membrane</keyword>
<evidence type="ECO:0000313" key="11">
    <source>
        <dbReference type="EMBL" id="PUZ54974.1"/>
    </source>
</evidence>
<evidence type="ECO:0000259" key="10">
    <source>
        <dbReference type="Pfam" id="PF04535"/>
    </source>
</evidence>
<organism evidence="11 12">
    <name type="scientific">Panicum hallii var. hallii</name>
    <dbReference type="NCBI Taxonomy" id="1504633"/>
    <lineage>
        <taxon>Eukaryota</taxon>
        <taxon>Viridiplantae</taxon>
        <taxon>Streptophyta</taxon>
        <taxon>Embryophyta</taxon>
        <taxon>Tracheophyta</taxon>
        <taxon>Spermatophyta</taxon>
        <taxon>Magnoliopsida</taxon>
        <taxon>Liliopsida</taxon>
        <taxon>Poales</taxon>
        <taxon>Poaceae</taxon>
        <taxon>PACMAD clade</taxon>
        <taxon>Panicoideae</taxon>
        <taxon>Panicodae</taxon>
        <taxon>Paniceae</taxon>
        <taxon>Panicinae</taxon>
        <taxon>Panicum</taxon>
        <taxon>Panicum sect. Panicum</taxon>
    </lineage>
</organism>
<protein>
    <recommendedName>
        <fullName evidence="9">CASP-like protein</fullName>
    </recommendedName>
</protein>
<dbReference type="InterPro" id="IPR006702">
    <property type="entry name" value="CASP_dom"/>
</dbReference>
<comment type="subcellular location">
    <subcellularLocation>
        <location evidence="1 9">Cell membrane</location>
        <topology evidence="1 9">Multi-pass membrane protein</topology>
    </subcellularLocation>
</comment>
<evidence type="ECO:0000256" key="1">
    <source>
        <dbReference type="ARBA" id="ARBA00004651"/>
    </source>
</evidence>
<feature type="domain" description="Casparian strip membrane protein" evidence="10">
    <location>
        <begin position="71"/>
        <end position="223"/>
    </location>
</feature>
<dbReference type="GO" id="GO:0005886">
    <property type="term" value="C:plasma membrane"/>
    <property type="evidence" value="ECO:0007669"/>
    <property type="project" value="UniProtKB-SubCell"/>
</dbReference>
<keyword evidence="5 9" id="KW-0812">Transmembrane</keyword>
<comment type="similarity">
    <text evidence="2 9">Belongs to the Casparian strip membrane proteins (CASP) family.</text>
</comment>
<evidence type="ECO:0000256" key="8">
    <source>
        <dbReference type="ARBA" id="ARBA00023180"/>
    </source>
</evidence>
<evidence type="ECO:0000256" key="2">
    <source>
        <dbReference type="ARBA" id="ARBA00007651"/>
    </source>
</evidence>
<evidence type="ECO:0000256" key="6">
    <source>
        <dbReference type="ARBA" id="ARBA00022989"/>
    </source>
</evidence>
<evidence type="ECO:0000313" key="12">
    <source>
        <dbReference type="Proteomes" id="UP000244336"/>
    </source>
</evidence>
<feature type="transmembrane region" description="Helical" evidence="9">
    <location>
        <begin position="212"/>
        <end position="236"/>
    </location>
</feature>
<reference evidence="11 12" key="1">
    <citation type="submission" date="2018-04" db="EMBL/GenBank/DDBJ databases">
        <title>WGS assembly of Panicum hallii var. hallii HAL2.</title>
        <authorList>
            <person name="Lovell J."/>
            <person name="Jenkins J."/>
            <person name="Lowry D."/>
            <person name="Mamidi S."/>
            <person name="Sreedasyam A."/>
            <person name="Weng X."/>
            <person name="Barry K."/>
            <person name="Bonette J."/>
            <person name="Campitelli B."/>
            <person name="Daum C."/>
            <person name="Gordon S."/>
            <person name="Gould B."/>
            <person name="Lipzen A."/>
            <person name="MacQueen A."/>
            <person name="Palacio-Mejia J."/>
            <person name="Plott C."/>
            <person name="Shakirov E."/>
            <person name="Shu S."/>
            <person name="Yoshinaga Y."/>
            <person name="Zane M."/>
            <person name="Rokhsar D."/>
            <person name="Grimwood J."/>
            <person name="Schmutz J."/>
            <person name="Juenger T."/>
        </authorList>
    </citation>
    <scope>NUCLEOTIDE SEQUENCE [LARGE SCALE GENOMIC DNA]</scope>
    <source>
        <strain evidence="12">cv. HAL2</strain>
    </source>
</reference>
<keyword evidence="12" id="KW-1185">Reference proteome</keyword>
<accession>A0A2T7DHC8</accession>
<feature type="transmembrane region" description="Helical" evidence="9">
    <location>
        <begin position="72"/>
        <end position="95"/>
    </location>
</feature>
<dbReference type="STRING" id="1504633.A0A2T7DHC8"/>
<evidence type="ECO:0000256" key="9">
    <source>
        <dbReference type="RuleBase" id="RU361233"/>
    </source>
</evidence>
<evidence type="ECO:0000256" key="3">
    <source>
        <dbReference type="ARBA" id="ARBA00011489"/>
    </source>
</evidence>